<sequence length="175" mass="20496">MIIFDASRERSPKSGVDGWHWPYTGIIPASTPQLRYLLSNQSMVTTLHISYIIWLAQLEFKLSRIPSRIKMKFYKFWKDNLRETQESMKKFVDLKRCEKTLTVGEYVYHCLKPYRQPSTTTMKNQKLSPRFYGPFHIIANMGNVTYCLNLPPETKIHPVFHISCLKKHPGSDSIP</sequence>
<proteinExistence type="predicted"/>
<protein>
    <submittedName>
        <fullName evidence="1">Uncharacterized protein</fullName>
    </submittedName>
</protein>
<keyword evidence="2" id="KW-1185">Reference proteome</keyword>
<organism evidence="1 2">
    <name type="scientific">Pistacia atlantica</name>
    <dbReference type="NCBI Taxonomy" id="434234"/>
    <lineage>
        <taxon>Eukaryota</taxon>
        <taxon>Viridiplantae</taxon>
        <taxon>Streptophyta</taxon>
        <taxon>Embryophyta</taxon>
        <taxon>Tracheophyta</taxon>
        <taxon>Spermatophyta</taxon>
        <taxon>Magnoliopsida</taxon>
        <taxon>eudicotyledons</taxon>
        <taxon>Gunneridae</taxon>
        <taxon>Pentapetalae</taxon>
        <taxon>rosids</taxon>
        <taxon>malvids</taxon>
        <taxon>Sapindales</taxon>
        <taxon>Anacardiaceae</taxon>
        <taxon>Pistacia</taxon>
    </lineage>
</organism>
<name>A0ACC1CE23_9ROSI</name>
<dbReference type="EMBL" id="CM047897">
    <property type="protein sequence ID" value="KAJ0113789.1"/>
    <property type="molecule type" value="Genomic_DNA"/>
</dbReference>
<accession>A0ACC1CE23</accession>
<comment type="caution">
    <text evidence="1">The sequence shown here is derived from an EMBL/GenBank/DDBJ whole genome shotgun (WGS) entry which is preliminary data.</text>
</comment>
<evidence type="ECO:0000313" key="2">
    <source>
        <dbReference type="Proteomes" id="UP001164250"/>
    </source>
</evidence>
<dbReference type="Proteomes" id="UP001164250">
    <property type="component" value="Chromosome 1"/>
</dbReference>
<evidence type="ECO:0000313" key="1">
    <source>
        <dbReference type="EMBL" id="KAJ0113789.1"/>
    </source>
</evidence>
<gene>
    <name evidence="1" type="ORF">Patl1_02635</name>
</gene>
<reference evidence="2" key="1">
    <citation type="journal article" date="2023" name="G3 (Bethesda)">
        <title>Genome assembly and association tests identify interacting loci associated with vigor, precocity, and sex in interspecific pistachio rootstocks.</title>
        <authorList>
            <person name="Palmer W."/>
            <person name="Jacygrad E."/>
            <person name="Sagayaradj S."/>
            <person name="Cavanaugh K."/>
            <person name="Han R."/>
            <person name="Bertier L."/>
            <person name="Beede B."/>
            <person name="Kafkas S."/>
            <person name="Golino D."/>
            <person name="Preece J."/>
            <person name="Michelmore R."/>
        </authorList>
    </citation>
    <scope>NUCLEOTIDE SEQUENCE [LARGE SCALE GENOMIC DNA]</scope>
</reference>